<evidence type="ECO:0000313" key="4">
    <source>
        <dbReference type="RefSeq" id="XP_026190184.1"/>
    </source>
</evidence>
<dbReference type="InterPro" id="IPR037365">
    <property type="entry name" value="Slowmo/Ups"/>
</dbReference>
<dbReference type="AlphaFoldDB" id="A0A6P6RRL6"/>
<organism evidence="3 4">
    <name type="scientific">Cyclospora cayetanensis</name>
    <dbReference type="NCBI Taxonomy" id="88456"/>
    <lineage>
        <taxon>Eukaryota</taxon>
        <taxon>Sar</taxon>
        <taxon>Alveolata</taxon>
        <taxon>Apicomplexa</taxon>
        <taxon>Conoidasida</taxon>
        <taxon>Coccidia</taxon>
        <taxon>Eucoccidiorida</taxon>
        <taxon>Eimeriorina</taxon>
        <taxon>Eimeriidae</taxon>
        <taxon>Cyclospora</taxon>
    </lineage>
</organism>
<sequence length="622" mass="68129">MRLFQKEHVFKNDWDAITSAFWVKYPNELQPHVLRVDTLDLQIDSENQQFVCHRLLSLRYQCPKWVQKFFGASPIGFAFEEATCSLKERKLTLRSCNYTFASFFRVEESCEYTPHPENPQHTLYKQTATYKVSGLGLPVNRAVENAAVAQAAEKSLLGVSVVERLGVFLAEQQWRERCSNCLLSLEEAAASASKHAQEKYRQLRMCVEQKLRVGCPPSEVNRSSSAAFLEPTDDFEAQQRARETCGRTEDGILTKFVKGTPVSSAEHSHDSLEQQAPASAPPGGLHAASFSHTRIPLRLSSEEALSTGSAGNGGPSSAGTLRSDADASNSNGDVECPCGLNSPSGRQPAPTGTWKEFKKPWREPAFADFKAAATYPASSSLPTASRSGAIDFPLVTREAATAARCQQQQLPQQSGKQQGSAAATKSAAAWRIQAAIFKLRAPMNAYGEVRICLAFVFFMARSAFRIGSPFMDTNLCQFLQTYADRLRKLRGTLMQSVKPPLYLVRNVNLLVETFSRLREAVAASAVVAAPPHPRLPSQTVALCGDSSILGSRYPATADGAPSAELQACSYSLVRSCITPILPHPGAPHPSTHNGRCELHPLPIIPVYNTESHNPRCWPDTAE</sequence>
<evidence type="ECO:0000313" key="3">
    <source>
        <dbReference type="Proteomes" id="UP000515125"/>
    </source>
</evidence>
<dbReference type="GeneID" id="34623840"/>
<dbReference type="Pfam" id="PF04707">
    <property type="entry name" value="PRELI"/>
    <property type="match status" value="1"/>
</dbReference>
<dbReference type="GO" id="GO:0005758">
    <property type="term" value="C:mitochondrial intermembrane space"/>
    <property type="evidence" value="ECO:0007669"/>
    <property type="project" value="InterPro"/>
</dbReference>
<feature type="domain" description="PRELI/MSF1" evidence="2">
    <location>
        <begin position="1"/>
        <end position="174"/>
    </location>
</feature>
<dbReference type="PROSITE" id="PS50904">
    <property type="entry name" value="PRELI_MSF1"/>
    <property type="match status" value="1"/>
</dbReference>
<evidence type="ECO:0000259" key="2">
    <source>
        <dbReference type="PROSITE" id="PS50904"/>
    </source>
</evidence>
<accession>A0A6P6RRL6</accession>
<dbReference type="InterPro" id="IPR006797">
    <property type="entry name" value="PRELI/MSF1_dom"/>
</dbReference>
<feature type="region of interest" description="Disordered" evidence="1">
    <location>
        <begin position="260"/>
        <end position="288"/>
    </location>
</feature>
<dbReference type="PANTHER" id="PTHR11158">
    <property type="entry name" value="MSF1/PX19 RELATED"/>
    <property type="match status" value="1"/>
</dbReference>
<dbReference type="OrthoDB" id="407630at2759"/>
<keyword evidence="3" id="KW-1185">Reference proteome</keyword>
<reference evidence="4" key="1">
    <citation type="submission" date="2025-08" db="UniProtKB">
        <authorList>
            <consortium name="RefSeq"/>
        </authorList>
    </citation>
    <scope>IDENTIFICATION</scope>
</reference>
<dbReference type="RefSeq" id="XP_026190184.1">
    <property type="nucleotide sequence ID" value="XM_026334399.1"/>
</dbReference>
<protein>
    <submittedName>
        <fullName evidence="4">Uncharacterized protein LOC34623840</fullName>
    </submittedName>
</protein>
<name>A0A6P6RRL6_9EIME</name>
<proteinExistence type="predicted"/>
<gene>
    <name evidence="4" type="primary">LOC34623840</name>
</gene>
<dbReference type="Proteomes" id="UP000515125">
    <property type="component" value="Unplaced"/>
</dbReference>
<evidence type="ECO:0000256" key="1">
    <source>
        <dbReference type="SAM" id="MobiDB-lite"/>
    </source>
</evidence>
<feature type="region of interest" description="Disordered" evidence="1">
    <location>
        <begin position="304"/>
        <end position="355"/>
    </location>
</feature>